<reference evidence="1" key="2">
    <citation type="journal article" date="2022" name="New Phytol.">
        <title>Evolutionary transition to the ectomycorrhizal habit in the genomes of a hyperdiverse lineage of mushroom-forming fungi.</title>
        <authorList>
            <person name="Looney B."/>
            <person name="Miyauchi S."/>
            <person name="Morin E."/>
            <person name="Drula E."/>
            <person name="Courty P.E."/>
            <person name="Kohler A."/>
            <person name="Kuo A."/>
            <person name="LaButti K."/>
            <person name="Pangilinan J."/>
            <person name="Lipzen A."/>
            <person name="Riley R."/>
            <person name="Andreopoulos W."/>
            <person name="He G."/>
            <person name="Johnson J."/>
            <person name="Nolan M."/>
            <person name="Tritt A."/>
            <person name="Barry K.W."/>
            <person name="Grigoriev I.V."/>
            <person name="Nagy L.G."/>
            <person name="Hibbett D."/>
            <person name="Henrissat B."/>
            <person name="Matheny P.B."/>
            <person name="Labbe J."/>
            <person name="Martin F.M."/>
        </authorList>
    </citation>
    <scope>NUCLEOTIDE SEQUENCE</scope>
    <source>
        <strain evidence="1">EC-137</strain>
    </source>
</reference>
<evidence type="ECO:0000313" key="1">
    <source>
        <dbReference type="EMBL" id="KAI0026928.1"/>
    </source>
</evidence>
<name>A0ACB8Q5T2_9AGAM</name>
<accession>A0ACB8Q5T2</accession>
<keyword evidence="2" id="KW-1185">Reference proteome</keyword>
<evidence type="ECO:0000313" key="2">
    <source>
        <dbReference type="Proteomes" id="UP000814128"/>
    </source>
</evidence>
<organism evidence="1 2">
    <name type="scientific">Vararia minispora EC-137</name>
    <dbReference type="NCBI Taxonomy" id="1314806"/>
    <lineage>
        <taxon>Eukaryota</taxon>
        <taxon>Fungi</taxon>
        <taxon>Dikarya</taxon>
        <taxon>Basidiomycota</taxon>
        <taxon>Agaricomycotina</taxon>
        <taxon>Agaricomycetes</taxon>
        <taxon>Russulales</taxon>
        <taxon>Lachnocladiaceae</taxon>
        <taxon>Vararia</taxon>
    </lineage>
</organism>
<proteinExistence type="predicted"/>
<sequence>MDPGYHASSVCAHTLFSLPPPTAYEASCVEVCEDGRWGHREWTRVPQLLDRSTPYLACMPIQPHYWHTYDIHFREASILDWEQSPVNPGCWRVKSDVYKQLEAKAGRRAHDFVLAVNAWQDALTDDIRKGQLGVLSKFTNTICSPNLARTQMTVTLTMLWSGSIRSWADFSAVWNVHQRAVAELEGFSYFCAVCLPPSNKVALVSRHLRHPELP</sequence>
<reference evidence="1" key="1">
    <citation type="submission" date="2021-02" db="EMBL/GenBank/DDBJ databases">
        <authorList>
            <consortium name="DOE Joint Genome Institute"/>
            <person name="Ahrendt S."/>
            <person name="Looney B.P."/>
            <person name="Miyauchi S."/>
            <person name="Morin E."/>
            <person name="Drula E."/>
            <person name="Courty P.E."/>
            <person name="Chicoki N."/>
            <person name="Fauchery L."/>
            <person name="Kohler A."/>
            <person name="Kuo A."/>
            <person name="Labutti K."/>
            <person name="Pangilinan J."/>
            <person name="Lipzen A."/>
            <person name="Riley R."/>
            <person name="Andreopoulos W."/>
            <person name="He G."/>
            <person name="Johnson J."/>
            <person name="Barry K.W."/>
            <person name="Grigoriev I.V."/>
            <person name="Nagy L."/>
            <person name="Hibbett D."/>
            <person name="Henrissat B."/>
            <person name="Matheny P.B."/>
            <person name="Labbe J."/>
            <person name="Martin F."/>
        </authorList>
    </citation>
    <scope>NUCLEOTIDE SEQUENCE</scope>
    <source>
        <strain evidence="1">EC-137</strain>
    </source>
</reference>
<comment type="caution">
    <text evidence="1">The sequence shown here is derived from an EMBL/GenBank/DDBJ whole genome shotgun (WGS) entry which is preliminary data.</text>
</comment>
<dbReference type="EMBL" id="MU274104">
    <property type="protein sequence ID" value="KAI0026928.1"/>
    <property type="molecule type" value="Genomic_DNA"/>
</dbReference>
<gene>
    <name evidence="1" type="ORF">K488DRAFT_74963</name>
</gene>
<protein>
    <submittedName>
        <fullName evidence="1">Uncharacterized protein</fullName>
    </submittedName>
</protein>
<dbReference type="Proteomes" id="UP000814128">
    <property type="component" value="Unassembled WGS sequence"/>
</dbReference>